<proteinExistence type="predicted"/>
<dbReference type="Proteomes" id="UP001209878">
    <property type="component" value="Unassembled WGS sequence"/>
</dbReference>
<evidence type="ECO:0000313" key="2">
    <source>
        <dbReference type="EMBL" id="KAK2171550.1"/>
    </source>
</evidence>
<accession>A0AAD9NIR7</accession>
<feature type="region of interest" description="Disordered" evidence="1">
    <location>
        <begin position="100"/>
        <end position="122"/>
    </location>
</feature>
<name>A0AAD9NIR7_RIDPI</name>
<protein>
    <submittedName>
        <fullName evidence="2">Uncharacterized protein</fullName>
    </submittedName>
</protein>
<evidence type="ECO:0000313" key="3">
    <source>
        <dbReference type="Proteomes" id="UP001209878"/>
    </source>
</evidence>
<reference evidence="2" key="1">
    <citation type="journal article" date="2023" name="Mol. Biol. Evol.">
        <title>Third-Generation Sequencing Reveals the Adaptive Role of the Epigenome in Three Deep-Sea Polychaetes.</title>
        <authorList>
            <person name="Perez M."/>
            <person name="Aroh O."/>
            <person name="Sun Y."/>
            <person name="Lan Y."/>
            <person name="Juniper S.K."/>
            <person name="Young C.R."/>
            <person name="Angers B."/>
            <person name="Qian P.Y."/>
        </authorList>
    </citation>
    <scope>NUCLEOTIDE SEQUENCE</scope>
    <source>
        <strain evidence="2">R07B-5</strain>
    </source>
</reference>
<comment type="caution">
    <text evidence="2">The sequence shown here is derived from an EMBL/GenBank/DDBJ whole genome shotgun (WGS) entry which is preliminary data.</text>
</comment>
<gene>
    <name evidence="2" type="ORF">NP493_1054g00035</name>
</gene>
<sequence>MYDVSNEMVVGDVSSKLSRLPTPVGRLLEKTSMLESLVIKLERSKQQLVSLMGEQSQEIRGLREDIATSRRQDGDADANDGGPQAVTLLVGNSLLRNVRVDKTSSGNPIEENQAPLSQISNK</sequence>
<dbReference type="EMBL" id="JAODUO010001053">
    <property type="protein sequence ID" value="KAK2171550.1"/>
    <property type="molecule type" value="Genomic_DNA"/>
</dbReference>
<evidence type="ECO:0000256" key="1">
    <source>
        <dbReference type="SAM" id="MobiDB-lite"/>
    </source>
</evidence>
<dbReference type="AlphaFoldDB" id="A0AAD9NIR7"/>
<organism evidence="2 3">
    <name type="scientific">Ridgeia piscesae</name>
    <name type="common">Tubeworm</name>
    <dbReference type="NCBI Taxonomy" id="27915"/>
    <lineage>
        <taxon>Eukaryota</taxon>
        <taxon>Metazoa</taxon>
        <taxon>Spiralia</taxon>
        <taxon>Lophotrochozoa</taxon>
        <taxon>Annelida</taxon>
        <taxon>Polychaeta</taxon>
        <taxon>Sedentaria</taxon>
        <taxon>Canalipalpata</taxon>
        <taxon>Sabellida</taxon>
        <taxon>Siboglinidae</taxon>
        <taxon>Ridgeia</taxon>
    </lineage>
</organism>
<keyword evidence="3" id="KW-1185">Reference proteome</keyword>